<dbReference type="GO" id="GO:0016787">
    <property type="term" value="F:hydrolase activity"/>
    <property type="evidence" value="ECO:0007669"/>
    <property type="project" value="UniProtKB-KW"/>
</dbReference>
<proteinExistence type="inferred from homology"/>
<evidence type="ECO:0000313" key="4">
    <source>
        <dbReference type="EMBL" id="MBC2837156.1"/>
    </source>
</evidence>
<name>A0A842IC52_9RHOB</name>
<dbReference type="RefSeq" id="WP_185798762.1">
    <property type="nucleotide sequence ID" value="NZ_JACLQD010000005.1"/>
</dbReference>
<dbReference type="InterPro" id="IPR050565">
    <property type="entry name" value="LYPA1-2/EST-like"/>
</dbReference>
<dbReference type="PANTHER" id="PTHR10655">
    <property type="entry name" value="LYSOPHOSPHOLIPASE-RELATED"/>
    <property type="match status" value="1"/>
</dbReference>
<reference evidence="4 5" key="1">
    <citation type="journal article" date="2017" name="Int. J. Syst. Evol. Microbiol.">
        <title>Gemmobacter straminiformis sp. nov., isolated from an artificial fountain.</title>
        <authorList>
            <person name="Kang J.Y."/>
            <person name="Kim M.J."/>
            <person name="Chun J."/>
            <person name="Son K.P."/>
            <person name="Jahng K.Y."/>
        </authorList>
    </citation>
    <scope>NUCLEOTIDE SEQUENCE [LARGE SCALE GENOMIC DNA]</scope>
    <source>
        <strain evidence="4 5">CAM-8</strain>
    </source>
</reference>
<dbReference type="Gene3D" id="3.40.50.1820">
    <property type="entry name" value="alpha/beta hydrolase"/>
    <property type="match status" value="1"/>
</dbReference>
<feature type="domain" description="Phospholipase/carboxylesterase/thioesterase" evidence="3">
    <location>
        <begin position="3"/>
        <end position="195"/>
    </location>
</feature>
<evidence type="ECO:0000256" key="2">
    <source>
        <dbReference type="ARBA" id="ARBA00022801"/>
    </source>
</evidence>
<dbReference type="EMBL" id="JACLQD010000005">
    <property type="protein sequence ID" value="MBC2837156.1"/>
    <property type="molecule type" value="Genomic_DNA"/>
</dbReference>
<dbReference type="Pfam" id="PF02230">
    <property type="entry name" value="Abhydrolase_2"/>
    <property type="match status" value="1"/>
</dbReference>
<comment type="caution">
    <text evidence="4">The sequence shown here is derived from an EMBL/GenBank/DDBJ whole genome shotgun (WGS) entry which is preliminary data.</text>
</comment>
<dbReference type="AlphaFoldDB" id="A0A842IC52"/>
<dbReference type="SUPFAM" id="SSF53474">
    <property type="entry name" value="alpha/beta-Hydrolases"/>
    <property type="match status" value="1"/>
</dbReference>
<organism evidence="4 5">
    <name type="scientific">Paragemmobacter straminiformis</name>
    <dbReference type="NCBI Taxonomy" id="2045119"/>
    <lineage>
        <taxon>Bacteria</taxon>
        <taxon>Pseudomonadati</taxon>
        <taxon>Pseudomonadota</taxon>
        <taxon>Alphaproteobacteria</taxon>
        <taxon>Rhodobacterales</taxon>
        <taxon>Paracoccaceae</taxon>
        <taxon>Paragemmobacter</taxon>
    </lineage>
</organism>
<protein>
    <submittedName>
        <fullName evidence="4">Dienelactone hydrolase family protein</fullName>
    </submittedName>
</protein>
<dbReference type="InterPro" id="IPR029058">
    <property type="entry name" value="AB_hydrolase_fold"/>
</dbReference>
<dbReference type="InterPro" id="IPR003140">
    <property type="entry name" value="PLipase/COase/thioEstase"/>
</dbReference>
<dbReference type="Proteomes" id="UP000555411">
    <property type="component" value="Unassembled WGS sequence"/>
</dbReference>
<gene>
    <name evidence="4" type="ORF">H7F16_16685</name>
</gene>
<evidence type="ECO:0000313" key="5">
    <source>
        <dbReference type="Proteomes" id="UP000555411"/>
    </source>
</evidence>
<evidence type="ECO:0000259" key="3">
    <source>
        <dbReference type="Pfam" id="PF02230"/>
    </source>
</evidence>
<dbReference type="PANTHER" id="PTHR10655:SF17">
    <property type="entry name" value="LYSOPHOSPHOLIPASE-LIKE PROTEIN 1"/>
    <property type="match status" value="1"/>
</dbReference>
<sequence>MTHLAIFLHGVGAHGSSIAWMADHLALPGLAFAAPDAPFAFDASPAGPARQWFSVAGVTAENRPARIAAARAPFDETLRAQMAAHGISDPARVALIGFSQGAIMALDAVATGRWQVGALVAFSGRLASAPPLAPAACPILIAHGLQDSVIPASEARAARAALAAAGADADLILEDRVGHAPGPQGLAAARTLLARWMEPASV</sequence>
<evidence type="ECO:0000256" key="1">
    <source>
        <dbReference type="ARBA" id="ARBA00006499"/>
    </source>
</evidence>
<keyword evidence="5" id="KW-1185">Reference proteome</keyword>
<keyword evidence="2 4" id="KW-0378">Hydrolase</keyword>
<accession>A0A842IC52</accession>
<comment type="similarity">
    <text evidence="1">Belongs to the AB hydrolase superfamily. AB hydrolase 2 family.</text>
</comment>